<dbReference type="InterPro" id="IPR036464">
    <property type="entry name" value="Rubisco_LSMT_subst-bd_sf"/>
</dbReference>
<dbReference type="Gene3D" id="3.40.630.30">
    <property type="match status" value="1"/>
</dbReference>
<evidence type="ECO:0000256" key="3">
    <source>
        <dbReference type="ARBA" id="ARBA00022691"/>
    </source>
</evidence>
<accession>A0A8A4TI92</accession>
<evidence type="ECO:0000313" key="6">
    <source>
        <dbReference type="EMBL" id="QTD49343.1"/>
    </source>
</evidence>
<keyword evidence="7" id="KW-1185">Reference proteome</keyword>
<evidence type="ECO:0000256" key="1">
    <source>
        <dbReference type="ARBA" id="ARBA00022603"/>
    </source>
</evidence>
<dbReference type="EMBL" id="CP071793">
    <property type="protein sequence ID" value="QTD49343.1"/>
    <property type="molecule type" value="Genomic_DNA"/>
</dbReference>
<dbReference type="InterPro" id="IPR015353">
    <property type="entry name" value="Rubisco_LSMT_subst-bd"/>
</dbReference>
<dbReference type="Proteomes" id="UP000663929">
    <property type="component" value="Chromosome"/>
</dbReference>
<dbReference type="InterPro" id="IPR046341">
    <property type="entry name" value="SET_dom_sf"/>
</dbReference>
<proteinExistence type="predicted"/>
<evidence type="ECO:0000256" key="2">
    <source>
        <dbReference type="ARBA" id="ARBA00022679"/>
    </source>
</evidence>
<dbReference type="CDD" id="cd10527">
    <property type="entry name" value="SET_LSMT"/>
    <property type="match status" value="1"/>
</dbReference>
<dbReference type="InterPro" id="IPR001214">
    <property type="entry name" value="SET_dom"/>
</dbReference>
<dbReference type="SUPFAM" id="SSF81822">
    <property type="entry name" value="RuBisCo LSMT C-terminal, substrate-binding domain"/>
    <property type="match status" value="1"/>
</dbReference>
<feature type="domain" description="SET" evidence="4">
    <location>
        <begin position="20"/>
        <end position="232"/>
    </location>
</feature>
<dbReference type="GO" id="GO:0016279">
    <property type="term" value="F:protein-lysine N-methyltransferase activity"/>
    <property type="evidence" value="ECO:0007669"/>
    <property type="project" value="TreeGrafter"/>
</dbReference>
<dbReference type="InterPro" id="IPR000182">
    <property type="entry name" value="GNAT_dom"/>
</dbReference>
<evidence type="ECO:0000259" key="5">
    <source>
        <dbReference type="PROSITE" id="PS51186"/>
    </source>
</evidence>
<dbReference type="SUPFAM" id="SSF82199">
    <property type="entry name" value="SET domain"/>
    <property type="match status" value="1"/>
</dbReference>
<dbReference type="SUPFAM" id="SSF55729">
    <property type="entry name" value="Acyl-CoA N-acyltransferases (Nat)"/>
    <property type="match status" value="1"/>
</dbReference>
<dbReference type="Pfam" id="PF00583">
    <property type="entry name" value="Acetyltransf_1"/>
    <property type="match status" value="1"/>
</dbReference>
<dbReference type="GO" id="GO:0032259">
    <property type="term" value="P:methylation"/>
    <property type="evidence" value="ECO:0007669"/>
    <property type="project" value="UniProtKB-KW"/>
</dbReference>
<dbReference type="GO" id="GO:0016747">
    <property type="term" value="F:acyltransferase activity, transferring groups other than amino-acyl groups"/>
    <property type="evidence" value="ECO:0007669"/>
    <property type="project" value="InterPro"/>
</dbReference>
<dbReference type="CDD" id="cd04301">
    <property type="entry name" value="NAT_SF"/>
    <property type="match status" value="1"/>
</dbReference>
<dbReference type="PANTHER" id="PTHR13271:SF137">
    <property type="entry name" value="SET DOMAIN-CONTAINING PROTEIN"/>
    <property type="match status" value="1"/>
</dbReference>
<dbReference type="Gene3D" id="3.90.1420.10">
    <property type="entry name" value="Rubisco LSMT, substrate-binding domain"/>
    <property type="match status" value="1"/>
</dbReference>
<dbReference type="InterPro" id="IPR016181">
    <property type="entry name" value="Acyl_CoA_acyltransferase"/>
</dbReference>
<organism evidence="6 7">
    <name type="scientific">Sulfidibacter corallicola</name>
    <dbReference type="NCBI Taxonomy" id="2818388"/>
    <lineage>
        <taxon>Bacteria</taxon>
        <taxon>Pseudomonadati</taxon>
        <taxon>Acidobacteriota</taxon>
        <taxon>Holophagae</taxon>
        <taxon>Acanthopleuribacterales</taxon>
        <taxon>Acanthopleuribacteraceae</taxon>
        <taxon>Sulfidibacter</taxon>
    </lineage>
</organism>
<name>A0A8A4TI92_SULCO</name>
<dbReference type="KEGG" id="scor:J3U87_27475"/>
<dbReference type="AlphaFoldDB" id="A0A8A4TI92"/>
<reference evidence="6" key="1">
    <citation type="submission" date="2021-03" db="EMBL/GenBank/DDBJ databases">
        <title>Acanthopleuribacteraceae sp. M133.</title>
        <authorList>
            <person name="Wang G."/>
        </authorList>
    </citation>
    <scope>NUCLEOTIDE SEQUENCE</scope>
    <source>
        <strain evidence="6">M133</strain>
    </source>
</reference>
<keyword evidence="3" id="KW-0949">S-adenosyl-L-methionine</keyword>
<protein>
    <submittedName>
        <fullName evidence="6">GNAT family N-acetyltransferase</fullName>
    </submittedName>
</protein>
<feature type="domain" description="N-acetyltransferase" evidence="5">
    <location>
        <begin position="459"/>
        <end position="606"/>
    </location>
</feature>
<dbReference type="PROSITE" id="PS51186">
    <property type="entry name" value="GNAT"/>
    <property type="match status" value="1"/>
</dbReference>
<sequence>MMNEHDALIHWLLQHGARFPDQRVVEFAPGNRGVIAAKPFSRGNEALFIPRQVMMCRDTADASDIGRAIHRSRVSLISGQCVLAAFLLQEMENPRSFWLPYLRTLPADFDDCPIFFNDRLLTCLKGSYCLDMVHERRRIIETDYRSLCEAVPGFSRHALSAFTWAMTVVNTRCFGVPGEEDDCIPALVPLLDMYNHRQGYDCKRHFASAENGFVLQLNHDLAAGSELCVTYGAKSNGRFFVNYGFLDRASDRRDARIKLVPDPRDPTIKLRLAHWKGADSKDFIVSTDSWDSMETCLTELRMVVSATLDQSVYQSDREGKPRSLKHEILSLHLLVQHVDTALAQFPGSVEEDRALLDGTKKPIRPDARFLSVVRMRAYEKETLQLVHDFAEAALAVLCLPRKEMMAELRRLAAEDHQTQTPWLQGWCHQILAVFSLKYAWLERTDTAEPETASQDDARLNVVPANPSLWQKMHQLELPPAQRRYVPRPEELLREQVFSDGIRPQTVVIRMGEEPVGMFCYTLEETGAAGFFGFQVDQQYQGRGVGRWALRAFLRGILHFPNVNCVRLNVHKKNVDATCFYLREGFKLMAPIPESAAHLWDLIIDREDIEARFASPTPTPVS</sequence>
<dbReference type="RefSeq" id="WP_237378978.1">
    <property type="nucleotide sequence ID" value="NZ_CP071793.1"/>
</dbReference>
<dbReference type="InterPro" id="IPR050600">
    <property type="entry name" value="SETD3_SETD6_MTase"/>
</dbReference>
<gene>
    <name evidence="6" type="ORF">J3U87_27475</name>
</gene>
<dbReference type="Gene3D" id="3.90.1410.10">
    <property type="entry name" value="set domain protein methyltransferase, domain 1"/>
    <property type="match status" value="1"/>
</dbReference>
<dbReference type="Pfam" id="PF09273">
    <property type="entry name" value="Rubis-subs-bind"/>
    <property type="match status" value="1"/>
</dbReference>
<evidence type="ECO:0000259" key="4">
    <source>
        <dbReference type="PROSITE" id="PS50280"/>
    </source>
</evidence>
<dbReference type="PROSITE" id="PS50280">
    <property type="entry name" value="SET"/>
    <property type="match status" value="1"/>
</dbReference>
<evidence type="ECO:0000313" key="7">
    <source>
        <dbReference type="Proteomes" id="UP000663929"/>
    </source>
</evidence>
<keyword evidence="1" id="KW-0489">Methyltransferase</keyword>
<dbReference type="PANTHER" id="PTHR13271">
    <property type="entry name" value="UNCHARACTERIZED PUTATIVE METHYLTRANSFERASE"/>
    <property type="match status" value="1"/>
</dbReference>
<keyword evidence="2" id="KW-0808">Transferase</keyword>